<dbReference type="PANTHER" id="PTHR47635:SF2">
    <property type="entry name" value="LAMG-LIKE JELLYROLL FOLD DOMAIN-CONTAINING PROTEIN"/>
    <property type="match status" value="1"/>
</dbReference>
<evidence type="ECO:0000313" key="2">
    <source>
        <dbReference type="Proteomes" id="UP001159405"/>
    </source>
</evidence>
<reference evidence="1 2" key="1">
    <citation type="submission" date="2022-05" db="EMBL/GenBank/DDBJ databases">
        <authorList>
            <consortium name="Genoscope - CEA"/>
            <person name="William W."/>
        </authorList>
    </citation>
    <scope>NUCLEOTIDE SEQUENCE [LARGE SCALE GENOMIC DNA]</scope>
</reference>
<dbReference type="PANTHER" id="PTHR47635">
    <property type="entry name" value="CUB DOMAIN-CONTAINING PROTEIN"/>
    <property type="match status" value="1"/>
</dbReference>
<gene>
    <name evidence="1" type="ORF">PLOB_00012729</name>
</gene>
<evidence type="ECO:0000313" key="1">
    <source>
        <dbReference type="EMBL" id="CAH3172105.1"/>
    </source>
</evidence>
<accession>A0ABN8QZA4</accession>
<name>A0ABN8QZA4_9CNID</name>
<keyword evidence="2" id="KW-1185">Reference proteome</keyword>
<dbReference type="Proteomes" id="UP001159405">
    <property type="component" value="Unassembled WGS sequence"/>
</dbReference>
<protein>
    <submittedName>
        <fullName evidence="1">Uncharacterized protein</fullName>
    </submittedName>
</protein>
<organism evidence="1 2">
    <name type="scientific">Porites lobata</name>
    <dbReference type="NCBI Taxonomy" id="104759"/>
    <lineage>
        <taxon>Eukaryota</taxon>
        <taxon>Metazoa</taxon>
        <taxon>Cnidaria</taxon>
        <taxon>Anthozoa</taxon>
        <taxon>Hexacorallia</taxon>
        <taxon>Scleractinia</taxon>
        <taxon>Fungiina</taxon>
        <taxon>Poritidae</taxon>
        <taxon>Porites</taxon>
    </lineage>
</organism>
<dbReference type="EMBL" id="CALNXK010000170">
    <property type="protein sequence ID" value="CAH3172105.1"/>
    <property type="molecule type" value="Genomic_DNA"/>
</dbReference>
<sequence length="725" mass="77050">MFAVQHGGWCAASATAPKTFDKYGKSTACGPDGEGGPWANQVYVIKGYETIGCYRDTSNRAIEPLEGKDSILDGAYRTRKNPIAKCAVAAMRAGYSMFAVQHSGWCAASATAPKTFDKYGKSTACGSDGEGGPWANQVYVIKGKLKYLPWYETIGCYRDTSNRAIEALEGKDSILDGAYRTRKNPIAKCAVAAMRAGYSMFAVQHSGWCAASATAPKTFDKYGKSTACGSDGEGGPWANQVYVVNGYGSIGCYKDTGNRAILPLEGKDSILDGAYWTRKNPIEKCAVAAIRAGYSMFAVQHSGWCAASATAPKTFDKYGKSTACGSDGEGGPWANDVYVIRGYESIGCYKDTAHRAIHPLEGKDPVLDGSYLSRKNPVEKCAAAAMRAGYGMFAVQHGGWCAASAIAPQTFNTYGKSTACKDDGEGGPWGNQVYVINGYESIGCFRDRPSRAIQPLEGKSSLLDGTYWTRTNPIAKCAAAAIRAGYSMFAVQHGGWCAASATAAKTFDKYGKSTSCKDDGEGGPWGNQVYVIKGYESIGCYRDTGNRAILPLEGKDSILDGAYWTRKNPIAKCAAAAMRRDYSMFAVQHGGWCAASATAGKTFNKYGKSTACGSDGEGGPWANQVYVIKASIGCYKDTSNRAIQPLEGKDPILDGSYLSRKNPIKKCAVAASRAGYSMFAVQHGGWCAASAAAPETFDKYGKSTACGSDGEGGPWANQVYCMANC</sequence>
<comment type="caution">
    <text evidence="1">The sequence shown here is derived from an EMBL/GenBank/DDBJ whole genome shotgun (WGS) entry which is preliminary data.</text>
</comment>
<proteinExistence type="predicted"/>